<dbReference type="InterPro" id="IPR011006">
    <property type="entry name" value="CheY-like_superfamily"/>
</dbReference>
<dbReference type="InterPro" id="IPR001789">
    <property type="entry name" value="Sig_transdc_resp-reg_receiver"/>
</dbReference>
<feature type="domain" description="Response regulatory" evidence="2">
    <location>
        <begin position="7"/>
        <end position="130"/>
    </location>
</feature>
<accession>A0A1I6XCP3</accession>
<dbReference type="PROSITE" id="PS50110">
    <property type="entry name" value="RESPONSE_REGULATORY"/>
    <property type="match status" value="1"/>
</dbReference>
<evidence type="ECO:0000313" key="4">
    <source>
        <dbReference type="Proteomes" id="UP000199673"/>
    </source>
</evidence>
<reference evidence="4" key="1">
    <citation type="submission" date="2016-10" db="EMBL/GenBank/DDBJ databases">
        <authorList>
            <person name="Varghese N."/>
            <person name="Submissions S."/>
        </authorList>
    </citation>
    <scope>NUCLEOTIDE SEQUENCE [LARGE SCALE GENOMIC DNA]</scope>
    <source>
        <strain evidence="4">DSM 23445</strain>
    </source>
</reference>
<dbReference type="SMART" id="SM00448">
    <property type="entry name" value="REC"/>
    <property type="match status" value="1"/>
</dbReference>
<evidence type="ECO:0000259" key="2">
    <source>
        <dbReference type="PROSITE" id="PS50110"/>
    </source>
</evidence>
<feature type="modified residue" description="4-aspartylphosphate" evidence="1">
    <location>
        <position position="62"/>
    </location>
</feature>
<dbReference type="Pfam" id="PF00072">
    <property type="entry name" value="Response_reg"/>
    <property type="match status" value="1"/>
</dbReference>
<evidence type="ECO:0000313" key="3">
    <source>
        <dbReference type="EMBL" id="SFT35891.1"/>
    </source>
</evidence>
<dbReference type="PANTHER" id="PTHR44520:SF2">
    <property type="entry name" value="RESPONSE REGULATOR RCP1"/>
    <property type="match status" value="1"/>
</dbReference>
<keyword evidence="4" id="KW-1185">Reference proteome</keyword>
<dbReference type="InterPro" id="IPR052893">
    <property type="entry name" value="TCS_response_regulator"/>
</dbReference>
<dbReference type="SUPFAM" id="SSF52172">
    <property type="entry name" value="CheY-like"/>
    <property type="match status" value="1"/>
</dbReference>
<name>A0A1I6XCP3_9BACT</name>
<evidence type="ECO:0000256" key="1">
    <source>
        <dbReference type="PROSITE-ProRule" id="PRU00169"/>
    </source>
</evidence>
<protein>
    <submittedName>
        <fullName evidence="3">Response regulator receiver domain-containing protein</fullName>
    </submittedName>
</protein>
<dbReference type="STRING" id="305507.SAMN04489724_0396"/>
<dbReference type="EMBL" id="FPBF01000001">
    <property type="protein sequence ID" value="SFT35891.1"/>
    <property type="molecule type" value="Genomic_DNA"/>
</dbReference>
<dbReference type="OrthoDB" id="1524091at2"/>
<sequence length="136" mass="15830">MKGNPPIVYIIDDDQVVLLLHKIQVKKQQLFENIQAFFDAREALENITSLDDKEQRILIFLDINMPKMNGWEFLTMLQQQNILADIKVVVVTSSLSKSDREKSAEFNLVIDFWEKPMVPDQLIKLREQLGDWLLGS</sequence>
<dbReference type="RefSeq" id="WP_091691029.1">
    <property type="nucleotide sequence ID" value="NZ_FPBF01000001.1"/>
</dbReference>
<dbReference type="AlphaFoldDB" id="A0A1I6XCP3"/>
<organism evidence="3 4">
    <name type="scientific">Algoriphagus locisalis</name>
    <dbReference type="NCBI Taxonomy" id="305507"/>
    <lineage>
        <taxon>Bacteria</taxon>
        <taxon>Pseudomonadati</taxon>
        <taxon>Bacteroidota</taxon>
        <taxon>Cytophagia</taxon>
        <taxon>Cytophagales</taxon>
        <taxon>Cyclobacteriaceae</taxon>
        <taxon>Algoriphagus</taxon>
    </lineage>
</organism>
<gene>
    <name evidence="3" type="ORF">SAMN04489724_0396</name>
</gene>
<dbReference type="Gene3D" id="3.40.50.2300">
    <property type="match status" value="1"/>
</dbReference>
<dbReference type="PANTHER" id="PTHR44520">
    <property type="entry name" value="RESPONSE REGULATOR RCP1-RELATED"/>
    <property type="match status" value="1"/>
</dbReference>
<keyword evidence="1" id="KW-0597">Phosphoprotein</keyword>
<dbReference type="Proteomes" id="UP000199673">
    <property type="component" value="Unassembled WGS sequence"/>
</dbReference>
<dbReference type="GO" id="GO:0000160">
    <property type="term" value="P:phosphorelay signal transduction system"/>
    <property type="evidence" value="ECO:0007669"/>
    <property type="project" value="InterPro"/>
</dbReference>
<proteinExistence type="predicted"/>